<dbReference type="InterPro" id="IPR021199">
    <property type="entry name" value="Cytadherence_HMW-1_N"/>
</dbReference>
<dbReference type="NCBIfam" id="TIGR03834">
    <property type="entry name" value="EAGR_box"/>
    <property type="match status" value="1"/>
</dbReference>
<dbReference type="Gene3D" id="3.30.70.3600">
    <property type="match status" value="1"/>
</dbReference>
<feature type="compositionally biased region" description="Low complexity" evidence="2">
    <location>
        <begin position="445"/>
        <end position="458"/>
    </location>
</feature>
<gene>
    <name evidence="4" type="ORF">CM1_01880</name>
</gene>
<feature type="region of interest" description="Disordered" evidence="2">
    <location>
        <begin position="369"/>
        <end position="570"/>
    </location>
</feature>
<dbReference type="Proteomes" id="UP000005254">
    <property type="component" value="Chromosome"/>
</dbReference>
<dbReference type="EMBL" id="CP003772">
    <property type="protein sequence ID" value="AFQ04138.1"/>
    <property type="molecule type" value="Genomic_DNA"/>
</dbReference>
<dbReference type="SMR" id="A0ABC7ZIB0"/>
<feature type="compositionally biased region" description="Basic and acidic residues" evidence="2">
    <location>
        <begin position="427"/>
        <end position="443"/>
    </location>
</feature>
<evidence type="ECO:0000313" key="4">
    <source>
        <dbReference type="EMBL" id="AFQ04138.1"/>
    </source>
</evidence>
<dbReference type="Pfam" id="PF16713">
    <property type="entry name" value="EAGR_box"/>
    <property type="match status" value="1"/>
</dbReference>
<feature type="coiled-coil region" evidence="1">
    <location>
        <begin position="908"/>
        <end position="935"/>
    </location>
</feature>
<name>A0ABC7ZIB0_MYCGT</name>
<feature type="compositionally biased region" description="Low complexity" evidence="2">
    <location>
        <begin position="389"/>
        <end position="400"/>
    </location>
</feature>
<organism evidence="4 5">
    <name type="scientific">Mycoplasmoides genitalium M6320</name>
    <dbReference type="NCBI Taxonomy" id="662945"/>
    <lineage>
        <taxon>Bacteria</taxon>
        <taxon>Bacillati</taxon>
        <taxon>Mycoplasmatota</taxon>
        <taxon>Mycoplasmoidales</taxon>
        <taxon>Mycoplasmoidaceae</taxon>
        <taxon>Mycoplasmoides</taxon>
    </lineage>
</organism>
<feature type="domain" description="Enriched in aromatic and glycine residues box" evidence="3">
    <location>
        <begin position="93"/>
        <end position="124"/>
    </location>
</feature>
<dbReference type="RefSeq" id="WP_010869424.1">
    <property type="nucleotide sequence ID" value="NC_018497.1"/>
</dbReference>
<feature type="region of interest" description="Disordered" evidence="2">
    <location>
        <begin position="128"/>
        <end position="266"/>
    </location>
</feature>
<evidence type="ECO:0000256" key="2">
    <source>
        <dbReference type="SAM" id="MobiDB-lite"/>
    </source>
</evidence>
<keyword evidence="1" id="KW-0175">Coiled coil</keyword>
<dbReference type="KEGG" id="mgx:CM1_01880"/>
<protein>
    <submittedName>
        <fullName evidence="4">HMW1 cytadherence accessory protein</fullName>
    </submittedName>
</protein>
<evidence type="ECO:0000313" key="5">
    <source>
        <dbReference type="Proteomes" id="UP000005254"/>
    </source>
</evidence>
<proteinExistence type="predicted"/>
<dbReference type="AlphaFoldDB" id="A0ABC7ZIB0"/>
<feature type="compositionally biased region" description="Polar residues" evidence="2">
    <location>
        <begin position="545"/>
        <end position="554"/>
    </location>
</feature>
<dbReference type="GeneID" id="99647191"/>
<dbReference type="InterPro" id="IPR038145">
    <property type="entry name" value="EAGR_sf"/>
</dbReference>
<accession>A0ABC7ZIB0</accession>
<evidence type="ECO:0000259" key="3">
    <source>
        <dbReference type="Pfam" id="PF16713"/>
    </source>
</evidence>
<feature type="compositionally biased region" description="Polar residues" evidence="2">
    <location>
        <begin position="404"/>
        <end position="424"/>
    </location>
</feature>
<evidence type="ECO:0000256" key="1">
    <source>
        <dbReference type="SAM" id="Coils"/>
    </source>
</evidence>
<dbReference type="InterPro" id="IPR022466">
    <property type="entry name" value="EAGR_box"/>
</dbReference>
<reference evidence="4 5" key="1">
    <citation type="journal article" date="2012" name="J. Bacteriol.">
        <title>Draft Genome Sequences of Four Axenic Mycoplasma genitalium Strains Isolated from Denmark, Japan, and Australia.</title>
        <authorList>
            <person name="McGowin C.L."/>
            <person name="Ma L."/>
            <person name="Jensen J.S."/>
            <person name="Mancuso M.M."/>
            <person name="Hamasuna R."/>
            <person name="Adegboye D."/>
            <person name="Martin D.H."/>
        </authorList>
    </citation>
    <scope>NUCLEOTIDE SEQUENCE [LARGE SCALE GENOMIC DNA]</scope>
    <source>
        <strain evidence="4 5">M6320</strain>
    </source>
</reference>
<feature type="compositionally biased region" description="Polar residues" evidence="2">
    <location>
        <begin position="241"/>
        <end position="250"/>
    </location>
</feature>
<sequence length="1139" mass="130531">MAKNKQSVFEEKNYTQTEPENIFGDLYDGKSTVEEDPNIKVAYDADGNGYYIAFNKETGVYYDPYGDTEYDISQLFDENGNPFVFDEKQEENDYLKYVGNPDYGSYDENGEWVWSGYFENDQWISTKESQPTDENYGFDSDLPPEVKQPESVEDNYGFDNDLPPEVKQPESVEDNYGFDNDLPPEVKQPESVVDQPSSDDYFAKQPTDENYGFDNDLPPEVKQPESVVDQPSSDDHFAKQPESTTDSYSFDSDLPQPTLDQPSLDDHVQYNFDHHEELKPVAEEQNNYQVGFDQVQANLDNNEEIQPTAEKKVTTDFESKQAQVVDSYQLPIDTDQQDQTTFSSSFETQPTVEQFDQVNSEVNDQFKPEITKEPVLESSFNKQDVVETSDLNSESNLYSENNKDATNNDSLNSEFIQLNSNSETASDDVHYESKSEPIHDYKFGSDLSQSNSNNSLESEPVKFNSETAPDAHFESQSEPVDQVQYDIYQNEELKPTLDQPSSDDYFAKQPTDENYGFDNDLPPEVKQPESVVDQPSSDDHFAKQPESTTDSYSFDSDLPQPTLDQPSLDDHVQYNFDHHEELKPVAEEQNNYQVGFDQVQANLDNNEEIQPTAEKEVTTDFESKQAQVVDSYQLPIDTDQQDQTTFSSSFETQPTVEQFDQVNSEVNDQFKPEITKEPVLESSFNKQDVVETSNYTNNLQKFDIQSDNKITITTKKSSPQIPTTLPISFVSNRIEYKPVETLALDNKESQQEQITINSITEDSKTLAKTLSVQLQQINSLNNQSIVTSESVRLDKKDDQLTINTVNSEDQQPKIEVFVKAKEPVEEHSITQNKQSVEDKSELDNFNKKSDLYKIISELKRGELNPTINFDAIFQMNDYQMSVKQSFIHLNDFVTNYKNQISERYLIIKKELQSELSRLIDQNENLNVQFNNAKNLTTLQKEEMIRSLASDFAIAYKPSNSYEQLQKSGEIMRHVQRAITENEKKIESIQGSLKQLKTVYNSCCETIMNNINKLDNTLRFAKKEKDPLLLSNFDSVTDNGLVEPNQLMDDLIDFSNTFDNISNEQLDDFIYENMDRNIDFEFEGFNNDFVDIDAKVMDSMSAFSVNDLDIETLVPDRTSNFSSLLDEDLFESSGDFSLDY</sequence>
<dbReference type="NCBIfam" id="TIGR03836">
    <property type="entry name" value="termin_org_HMW1"/>
    <property type="match status" value="1"/>
</dbReference>